<gene>
    <name evidence="2" type="primary">moaC_1</name>
    <name evidence="2" type="ORF">CM83_6387</name>
</gene>
<reference evidence="2" key="1">
    <citation type="journal article" date="2014" name="PLoS ONE">
        <title>Transcriptome-Based Identification of ABC Transporters in the Western Tarnished Plant Bug Lygus hesperus.</title>
        <authorList>
            <person name="Hull J.J."/>
            <person name="Chaney K."/>
            <person name="Geib S.M."/>
            <person name="Fabrick J.A."/>
            <person name="Brent C.S."/>
            <person name="Walsh D."/>
            <person name="Lavine L.C."/>
        </authorList>
    </citation>
    <scope>NUCLEOTIDE SEQUENCE</scope>
</reference>
<reference evidence="2" key="2">
    <citation type="submission" date="2014-07" db="EMBL/GenBank/DDBJ databases">
        <authorList>
            <person name="Hull J."/>
        </authorList>
    </citation>
    <scope>NUCLEOTIDE SEQUENCE</scope>
</reference>
<evidence type="ECO:0000313" key="2">
    <source>
        <dbReference type="EMBL" id="JAG39249.1"/>
    </source>
</evidence>
<reference evidence="3" key="3">
    <citation type="submission" date="2014-09" db="EMBL/GenBank/DDBJ databases">
        <authorList>
            <person name="Magalhaes I.L.F."/>
            <person name="Oliveira U."/>
            <person name="Santos F.R."/>
            <person name="Vidigal T.H.D.A."/>
            <person name="Brescovit A.D."/>
            <person name="Santos A.J."/>
        </authorList>
    </citation>
    <scope>NUCLEOTIDE SEQUENCE</scope>
</reference>
<keyword evidence="1" id="KW-0732">Signal</keyword>
<sequence>MNEPFHTTINILLCMSSLLPLISHSYGLLKGREQFPGEHNKLLMRTMTINISDSRGKRHNLPLVGVDNVDLHRIATCTKAPGKLVCKSGRYNYVINNGNFEFPAETLEKFVSTLYQKAKDKESDFAVSLVAPEKESAPVPQCHPTFPTFTKEDTESADQLQPVTIECELTDAKTLKETNPDYQPKPNEKVFRCITKQLGMKRKRNPLNDFMNHQTVIINRAGEHSTNTDVGDLRSKRSSIIDQYKWKIYEPPWDKTKARSLKKRTLSSIRTIRDFVKNTGLRSMFHKQEEEDEGSENEKDAAGYYHHEFPRPRVRNYNYTCGDSNPTGWCPPLRSTACMAHHCTFTSTLHPTFYTVNPDEDLDEERRLHKREQKRDTQRHIRNVQQSGVQLDRPYALSSHKRFV</sequence>
<feature type="chain" id="PRO_5015034074" evidence="1">
    <location>
        <begin position="28"/>
        <end position="404"/>
    </location>
</feature>
<feature type="signal peptide" evidence="1">
    <location>
        <begin position="1"/>
        <end position="27"/>
    </location>
</feature>
<proteinExistence type="predicted"/>
<evidence type="ECO:0000256" key="1">
    <source>
        <dbReference type="SAM" id="SignalP"/>
    </source>
</evidence>
<dbReference type="AlphaFoldDB" id="A0A0A9Z436"/>
<protein>
    <submittedName>
        <fullName evidence="2">Molybdenum cofactor biosynthesis protein C</fullName>
    </submittedName>
</protein>
<evidence type="ECO:0000313" key="3">
    <source>
        <dbReference type="EMBL" id="JAG55758.1"/>
    </source>
</evidence>
<dbReference type="EMBL" id="GBRD01010066">
    <property type="protein sequence ID" value="JAG55758.1"/>
    <property type="molecule type" value="Transcribed_RNA"/>
</dbReference>
<dbReference type="EMBL" id="GBHO01004355">
    <property type="protein sequence ID" value="JAG39249.1"/>
    <property type="molecule type" value="Transcribed_RNA"/>
</dbReference>
<organism evidence="2">
    <name type="scientific">Lygus hesperus</name>
    <name type="common">Western plant bug</name>
    <dbReference type="NCBI Taxonomy" id="30085"/>
    <lineage>
        <taxon>Eukaryota</taxon>
        <taxon>Metazoa</taxon>
        <taxon>Ecdysozoa</taxon>
        <taxon>Arthropoda</taxon>
        <taxon>Hexapoda</taxon>
        <taxon>Insecta</taxon>
        <taxon>Pterygota</taxon>
        <taxon>Neoptera</taxon>
        <taxon>Paraneoptera</taxon>
        <taxon>Hemiptera</taxon>
        <taxon>Heteroptera</taxon>
        <taxon>Panheteroptera</taxon>
        <taxon>Cimicomorpha</taxon>
        <taxon>Miridae</taxon>
        <taxon>Mirini</taxon>
        <taxon>Lygus</taxon>
    </lineage>
</organism>
<accession>A0A0A9Z436</accession>
<name>A0A0A9Z436_LYGHE</name>